<gene>
    <name evidence="1" type="ORF">CC86DRAFT_182897</name>
</gene>
<name>A0A6A6ZCL7_9PLEO</name>
<sequence length="286" mass="32151">MTDQLVLTSFLCCGNTLKGVVTLTRHIIQDHDSRQAVRFSCCGQTFSTHETNWLYHLKTSHGCGDRPLPCYHKTCLMNFEKMGPLRRHVARHHSDIVCCKCHGAPFAGVPQLQEHLMREKGKLKATDRKRQRRRSDDVRLEPIAYSQALQALTQYCDLDREIMTSLVGREAAEPFLYLIEKWPAVLDVPHDTTQTTGLDGTSPIHWRTGNHIQNRSQVLARAIHDMGGKSHATFSSGHIVPLAAPDEQNTSADAKILSLMINPDPESLDLMYAANIPAPTLRLKEL</sequence>
<reference evidence="1" key="1">
    <citation type="journal article" date="2020" name="Stud. Mycol.">
        <title>101 Dothideomycetes genomes: a test case for predicting lifestyles and emergence of pathogens.</title>
        <authorList>
            <person name="Haridas S."/>
            <person name="Albert R."/>
            <person name="Binder M."/>
            <person name="Bloem J."/>
            <person name="Labutti K."/>
            <person name="Salamov A."/>
            <person name="Andreopoulos B."/>
            <person name="Baker S."/>
            <person name="Barry K."/>
            <person name="Bills G."/>
            <person name="Bluhm B."/>
            <person name="Cannon C."/>
            <person name="Castanera R."/>
            <person name="Culley D."/>
            <person name="Daum C."/>
            <person name="Ezra D."/>
            <person name="Gonzalez J."/>
            <person name="Henrissat B."/>
            <person name="Kuo A."/>
            <person name="Liang C."/>
            <person name="Lipzen A."/>
            <person name="Lutzoni F."/>
            <person name="Magnuson J."/>
            <person name="Mondo S."/>
            <person name="Nolan M."/>
            <person name="Ohm R."/>
            <person name="Pangilinan J."/>
            <person name="Park H.-J."/>
            <person name="Ramirez L."/>
            <person name="Alfaro M."/>
            <person name="Sun H."/>
            <person name="Tritt A."/>
            <person name="Yoshinaga Y."/>
            <person name="Zwiers L.-H."/>
            <person name="Turgeon B."/>
            <person name="Goodwin S."/>
            <person name="Spatafora J."/>
            <person name="Crous P."/>
            <person name="Grigoriev I."/>
        </authorList>
    </citation>
    <scope>NUCLEOTIDE SEQUENCE</scope>
    <source>
        <strain evidence="1">CBS 113818</strain>
    </source>
</reference>
<proteinExistence type="predicted"/>
<evidence type="ECO:0000313" key="2">
    <source>
        <dbReference type="Proteomes" id="UP000799424"/>
    </source>
</evidence>
<protein>
    <submittedName>
        <fullName evidence="1">Uncharacterized protein</fullName>
    </submittedName>
</protein>
<dbReference type="Proteomes" id="UP000799424">
    <property type="component" value="Unassembled WGS sequence"/>
</dbReference>
<dbReference type="EMBL" id="MU006266">
    <property type="protein sequence ID" value="KAF2818054.1"/>
    <property type="molecule type" value="Genomic_DNA"/>
</dbReference>
<evidence type="ECO:0000313" key="1">
    <source>
        <dbReference type="EMBL" id="KAF2818054.1"/>
    </source>
</evidence>
<organism evidence="1 2">
    <name type="scientific">Ophiobolus disseminans</name>
    <dbReference type="NCBI Taxonomy" id="1469910"/>
    <lineage>
        <taxon>Eukaryota</taxon>
        <taxon>Fungi</taxon>
        <taxon>Dikarya</taxon>
        <taxon>Ascomycota</taxon>
        <taxon>Pezizomycotina</taxon>
        <taxon>Dothideomycetes</taxon>
        <taxon>Pleosporomycetidae</taxon>
        <taxon>Pleosporales</taxon>
        <taxon>Pleosporineae</taxon>
        <taxon>Phaeosphaeriaceae</taxon>
        <taxon>Ophiobolus</taxon>
    </lineage>
</organism>
<dbReference type="AlphaFoldDB" id="A0A6A6ZCL7"/>
<accession>A0A6A6ZCL7</accession>
<keyword evidence="2" id="KW-1185">Reference proteome</keyword>